<reference evidence="4 5" key="1">
    <citation type="journal article" date="2018" name="Sci. Rep.">
        <title>Rhizobium tumorigenes sp. nov., a novel plant tumorigenic bacterium isolated from cane gall tumors on thornless blackberry.</title>
        <authorList>
            <person name="Kuzmanovi N."/>
            <person name="Smalla K."/>
            <person name="Gronow S."/>
            <person name="PuBawska J."/>
        </authorList>
    </citation>
    <scope>NUCLEOTIDE SEQUENCE [LARGE SCALE GENOMIC DNA]</scope>
    <source>
        <strain evidence="4 5">CCBAU 85046</strain>
    </source>
</reference>
<protein>
    <submittedName>
        <fullName evidence="4">Replication initiation protein RepC</fullName>
    </submittedName>
</protein>
<feature type="domain" description="Plasmid replication protein C N-terminal" evidence="2">
    <location>
        <begin position="13"/>
        <end position="186"/>
    </location>
</feature>
<sequence>MQIGSVTTPFGRRPMTLGMLTNQLNAREMTPTKSVDKWKLFRSLCEARKVIGVSDRALAVLNALLSFYPKTELSDENGLVVFPSNTQLSLRTHGMADTTLRRHLAALVDAGLIFRKDSPNGKRYARKGRGGAISVAFGFSLAPLLARAQQIEQLAAEMVAQRQLDKHLKEQVSLCRRDIAKLIEAARHEGIAGDWQDVQLQFDALTVALPRSPQTAELSSLLNNLEAFRDEIVKCLETYVNASNESANDSHIGGHIQSSDTNPISESERGVPTGAEPHDPAIKPKSLPLSKAYSLDMVLQACPEIAMYGPTGSISSWRDLIVAGQVVRSTLAVSAAAYQKAYEVMGPENASTVIACILERVDQISSPGGYLRDLTRKAESGAFSLGPMLMALLRGRANNAKLAA</sequence>
<feature type="domain" description="Plasmid replication protein C C-terminal" evidence="3">
    <location>
        <begin position="294"/>
        <end position="394"/>
    </location>
</feature>
<dbReference type="EMBL" id="PCDP01000002">
    <property type="protein sequence ID" value="PZM16502.1"/>
    <property type="molecule type" value="Genomic_DNA"/>
</dbReference>
<feature type="region of interest" description="Disordered" evidence="1">
    <location>
        <begin position="249"/>
        <end position="283"/>
    </location>
</feature>
<dbReference type="InterPro" id="IPR005090">
    <property type="entry name" value="RepC_N"/>
</dbReference>
<dbReference type="OrthoDB" id="7488837at2"/>
<comment type="caution">
    <text evidence="4">The sequence shown here is derived from an EMBL/GenBank/DDBJ whole genome shotgun (WGS) entry which is preliminary data.</text>
</comment>
<dbReference type="Pfam" id="PF11800">
    <property type="entry name" value="RP-C_C"/>
    <property type="match status" value="1"/>
</dbReference>
<organism evidence="4 5">
    <name type="scientific">Rhizobium tubonense</name>
    <dbReference type="NCBI Taxonomy" id="484088"/>
    <lineage>
        <taxon>Bacteria</taxon>
        <taxon>Pseudomonadati</taxon>
        <taxon>Pseudomonadota</taxon>
        <taxon>Alphaproteobacteria</taxon>
        <taxon>Hyphomicrobiales</taxon>
        <taxon>Rhizobiaceae</taxon>
        <taxon>Rhizobium/Agrobacterium group</taxon>
        <taxon>Rhizobium</taxon>
    </lineage>
</organism>
<evidence type="ECO:0000259" key="2">
    <source>
        <dbReference type="Pfam" id="PF03428"/>
    </source>
</evidence>
<dbReference type="Pfam" id="PF03428">
    <property type="entry name" value="RP-C"/>
    <property type="match status" value="1"/>
</dbReference>
<evidence type="ECO:0000256" key="1">
    <source>
        <dbReference type="SAM" id="MobiDB-lite"/>
    </source>
</evidence>
<dbReference type="NCBIfam" id="NF010396">
    <property type="entry name" value="PRK13824.1"/>
    <property type="match status" value="1"/>
</dbReference>
<dbReference type="AlphaFoldDB" id="A0A2W4CW21"/>
<dbReference type="RefSeq" id="WP_111158768.1">
    <property type="nucleotide sequence ID" value="NZ_PCDP01000002.1"/>
</dbReference>
<evidence type="ECO:0000313" key="5">
    <source>
        <dbReference type="Proteomes" id="UP000248925"/>
    </source>
</evidence>
<dbReference type="InterPro" id="IPR047611">
    <property type="entry name" value="RepABC_RepC"/>
</dbReference>
<dbReference type="InterPro" id="IPR021760">
    <property type="entry name" value="RepC_C"/>
</dbReference>
<accession>A0A2W4CW21</accession>
<dbReference type="Proteomes" id="UP000248925">
    <property type="component" value="Unassembled WGS sequence"/>
</dbReference>
<name>A0A2W4CW21_9HYPH</name>
<evidence type="ECO:0000313" key="4">
    <source>
        <dbReference type="EMBL" id="PZM16502.1"/>
    </source>
</evidence>
<proteinExistence type="predicted"/>
<evidence type="ECO:0000259" key="3">
    <source>
        <dbReference type="Pfam" id="PF11800"/>
    </source>
</evidence>
<dbReference type="NCBIfam" id="NF040974">
    <property type="entry name" value="RepABC_RepC"/>
    <property type="match status" value="1"/>
</dbReference>
<feature type="compositionally biased region" description="Polar residues" evidence="1">
    <location>
        <begin position="256"/>
        <end position="265"/>
    </location>
</feature>
<gene>
    <name evidence="4" type="ORF">CPY51_03895</name>
</gene>
<keyword evidence="5" id="KW-1185">Reference proteome</keyword>